<evidence type="ECO:0000256" key="2">
    <source>
        <dbReference type="ARBA" id="ARBA00023295"/>
    </source>
</evidence>
<dbReference type="PROSITE" id="PS51910">
    <property type="entry name" value="GH18_2"/>
    <property type="match status" value="1"/>
</dbReference>
<proteinExistence type="predicted"/>
<name>A0A6A4WCB7_AMPAM</name>
<feature type="domain" description="GH18" evidence="3">
    <location>
        <begin position="1"/>
        <end position="226"/>
    </location>
</feature>
<dbReference type="AlphaFoldDB" id="A0A6A4WCB7"/>
<gene>
    <name evidence="4" type="primary">Ctbs_1</name>
    <name evidence="4" type="ORF">FJT64_002762</name>
</gene>
<dbReference type="SUPFAM" id="SSF51445">
    <property type="entry name" value="(Trans)glycosidases"/>
    <property type="match status" value="1"/>
</dbReference>
<dbReference type="OrthoDB" id="73875at2759"/>
<dbReference type="GO" id="GO:0005615">
    <property type="term" value="C:extracellular space"/>
    <property type="evidence" value="ECO:0007669"/>
    <property type="project" value="TreeGrafter"/>
</dbReference>
<dbReference type="PANTHER" id="PTHR46290">
    <property type="entry name" value="DI-N-ACETYLCHITOBIASE"/>
    <property type="match status" value="1"/>
</dbReference>
<sequence>MDAKEPARQAFVQLMNDTRKALQDYNVMTVLSVDVPWSPDCIDGRCYDFVGLQRHADMFFVMGYDLRSQVHSDDCIAGANAPLNQTLAGVRKYLQLNITANKLVLGVPWYGYDYPCLNVTNNGTRCSIERVPFRKVSCSDAAGTERPFSRLAVWSKYALERFWSNASQSPYFNVKFENWNMTHQVWFDNSTSLTYKYMGAASLKLRGVGMWAANFLAAGDSAEDRAQRDEMWGALPSWDWQSSERHRGGSAAGSPQRLEYREKKTDLHRNVELRLLNNVATNRLGKSPGKTDWKGPMIKVK</sequence>
<keyword evidence="1" id="KW-0378">Hydrolase</keyword>
<dbReference type="InterPro" id="IPR017853">
    <property type="entry name" value="GH"/>
</dbReference>
<organism evidence="4 5">
    <name type="scientific">Amphibalanus amphitrite</name>
    <name type="common">Striped barnacle</name>
    <name type="synonym">Balanus amphitrite</name>
    <dbReference type="NCBI Taxonomy" id="1232801"/>
    <lineage>
        <taxon>Eukaryota</taxon>
        <taxon>Metazoa</taxon>
        <taxon>Ecdysozoa</taxon>
        <taxon>Arthropoda</taxon>
        <taxon>Crustacea</taxon>
        <taxon>Multicrustacea</taxon>
        <taxon>Cirripedia</taxon>
        <taxon>Thoracica</taxon>
        <taxon>Thoracicalcarea</taxon>
        <taxon>Balanomorpha</taxon>
        <taxon>Balanoidea</taxon>
        <taxon>Balanidae</taxon>
        <taxon>Amphibalaninae</taxon>
        <taxon>Amphibalanus</taxon>
    </lineage>
</organism>
<accession>A0A6A4WCB7</accession>
<dbReference type="Proteomes" id="UP000440578">
    <property type="component" value="Unassembled WGS sequence"/>
</dbReference>
<reference evidence="4 5" key="1">
    <citation type="submission" date="2019-07" db="EMBL/GenBank/DDBJ databases">
        <title>Draft genome assembly of a fouling barnacle, Amphibalanus amphitrite (Darwin, 1854): The first reference genome for Thecostraca.</title>
        <authorList>
            <person name="Kim W."/>
        </authorList>
    </citation>
    <scope>NUCLEOTIDE SEQUENCE [LARGE SCALE GENOMIC DNA]</scope>
    <source>
        <strain evidence="4">SNU_AA5</strain>
        <tissue evidence="4">Soma without cirri and trophi</tissue>
    </source>
</reference>
<comment type="caution">
    <text evidence="4">The sequence shown here is derived from an EMBL/GenBank/DDBJ whole genome shotgun (WGS) entry which is preliminary data.</text>
</comment>
<keyword evidence="5" id="KW-1185">Reference proteome</keyword>
<dbReference type="PANTHER" id="PTHR46290:SF1">
    <property type="entry name" value="DI-N-ACETYLCHITOBIASE"/>
    <property type="match status" value="1"/>
</dbReference>
<dbReference type="Pfam" id="PF00704">
    <property type="entry name" value="Glyco_hydro_18"/>
    <property type="match status" value="1"/>
</dbReference>
<dbReference type="Gene3D" id="3.20.20.80">
    <property type="entry name" value="Glycosidases"/>
    <property type="match status" value="1"/>
</dbReference>
<dbReference type="GO" id="GO:0016798">
    <property type="term" value="F:hydrolase activity, acting on glycosyl bonds"/>
    <property type="evidence" value="ECO:0007669"/>
    <property type="project" value="UniProtKB-KW"/>
</dbReference>
<evidence type="ECO:0000256" key="1">
    <source>
        <dbReference type="ARBA" id="ARBA00022801"/>
    </source>
</evidence>
<keyword evidence="2" id="KW-0326">Glycosidase</keyword>
<dbReference type="InterPro" id="IPR051887">
    <property type="entry name" value="GH18_Domain-Containing"/>
</dbReference>
<dbReference type="EMBL" id="VIIS01000858">
    <property type="protein sequence ID" value="KAF0304285.1"/>
    <property type="molecule type" value="Genomic_DNA"/>
</dbReference>
<evidence type="ECO:0000313" key="5">
    <source>
        <dbReference type="Proteomes" id="UP000440578"/>
    </source>
</evidence>
<protein>
    <submittedName>
        <fullName evidence="4">Di-N-acetylchitobiase</fullName>
    </submittedName>
</protein>
<dbReference type="InterPro" id="IPR001223">
    <property type="entry name" value="Glyco_hydro18_cat"/>
</dbReference>
<dbReference type="GO" id="GO:0009313">
    <property type="term" value="P:oligosaccharide catabolic process"/>
    <property type="evidence" value="ECO:0007669"/>
    <property type="project" value="TreeGrafter"/>
</dbReference>
<evidence type="ECO:0000313" key="4">
    <source>
        <dbReference type="EMBL" id="KAF0304285.1"/>
    </source>
</evidence>
<evidence type="ECO:0000259" key="3">
    <source>
        <dbReference type="PROSITE" id="PS51910"/>
    </source>
</evidence>